<proteinExistence type="predicted"/>
<sequence length="113" mass="12990">MIQLKCLMPHVDQGSQNYLASHQMLLSKHPLFCIMRRKGDCYDTGESLFLPKDFFEHPSRKKSAKITRPLMPAAPRFVRVASFRPNMMTRTPPHSHGVTMHQTINDGTKRSPK</sequence>
<reference evidence="2 3" key="1">
    <citation type="submission" date="2016-03" db="EMBL/GenBank/DDBJ databases">
        <authorList>
            <person name="Ploux O."/>
        </authorList>
    </citation>
    <scope>NUCLEOTIDE SEQUENCE [LARGE SCALE GENOMIC DNA]</scope>
    <source>
        <strain evidence="2 3">R-45363</strain>
    </source>
</reference>
<gene>
    <name evidence="2" type="ORF">A1332_17795</name>
</gene>
<dbReference type="AlphaFoldDB" id="A0A177M713"/>
<dbReference type="Proteomes" id="UP000078090">
    <property type="component" value="Unassembled WGS sequence"/>
</dbReference>
<evidence type="ECO:0000313" key="2">
    <source>
        <dbReference type="EMBL" id="OAI01421.1"/>
    </source>
</evidence>
<accession>A0A177M713</accession>
<evidence type="ECO:0000256" key="1">
    <source>
        <dbReference type="SAM" id="MobiDB-lite"/>
    </source>
</evidence>
<protein>
    <submittedName>
        <fullName evidence="2">Uncharacterized protein</fullName>
    </submittedName>
</protein>
<evidence type="ECO:0000313" key="3">
    <source>
        <dbReference type="Proteomes" id="UP000078090"/>
    </source>
</evidence>
<comment type="caution">
    <text evidence="2">The sequence shown here is derived from an EMBL/GenBank/DDBJ whole genome shotgun (WGS) entry which is preliminary data.</text>
</comment>
<feature type="region of interest" description="Disordered" evidence="1">
    <location>
        <begin position="86"/>
        <end position="113"/>
    </location>
</feature>
<name>A0A177M713_METMH</name>
<dbReference type="EMBL" id="LUUG01000090">
    <property type="protein sequence ID" value="OAI01421.1"/>
    <property type="molecule type" value="Genomic_DNA"/>
</dbReference>
<organism evidence="2 3">
    <name type="scientific">Methylomonas methanica</name>
    <dbReference type="NCBI Taxonomy" id="421"/>
    <lineage>
        <taxon>Bacteria</taxon>
        <taxon>Pseudomonadati</taxon>
        <taxon>Pseudomonadota</taxon>
        <taxon>Gammaproteobacteria</taxon>
        <taxon>Methylococcales</taxon>
        <taxon>Methylococcaceae</taxon>
        <taxon>Methylomonas</taxon>
    </lineage>
</organism>